<evidence type="ECO:0000313" key="2">
    <source>
        <dbReference type="Proteomes" id="UP000799118"/>
    </source>
</evidence>
<proteinExistence type="predicted"/>
<dbReference type="InterPro" id="IPR013785">
    <property type="entry name" value="Aldolase_TIM"/>
</dbReference>
<sequence length="65" mass="7167">MSQYQTQSPPSPMVTTPTENRACLPTALFRPGQVGDMLLQNHIVVAPLTRFRVSKEHVPHTAAIV</sequence>
<reference evidence="1" key="1">
    <citation type="journal article" date="2019" name="Environ. Microbiol.">
        <title>Fungal ecological strategies reflected in gene transcription - a case study of two litter decomposers.</title>
        <authorList>
            <person name="Barbi F."/>
            <person name="Kohler A."/>
            <person name="Barry K."/>
            <person name="Baskaran P."/>
            <person name="Daum C."/>
            <person name="Fauchery L."/>
            <person name="Ihrmark K."/>
            <person name="Kuo A."/>
            <person name="LaButti K."/>
            <person name="Lipzen A."/>
            <person name="Morin E."/>
            <person name="Grigoriev I.V."/>
            <person name="Henrissat B."/>
            <person name="Lindahl B."/>
            <person name="Martin F."/>
        </authorList>
    </citation>
    <scope>NUCLEOTIDE SEQUENCE</scope>
    <source>
        <strain evidence="1">JB14</strain>
    </source>
</reference>
<dbReference type="Proteomes" id="UP000799118">
    <property type="component" value="Unassembled WGS sequence"/>
</dbReference>
<gene>
    <name evidence="1" type="ORF">BT96DRAFT_330203</name>
</gene>
<dbReference type="AlphaFoldDB" id="A0A6A4I6V2"/>
<accession>A0A6A4I6V2</accession>
<dbReference type="Gene3D" id="3.20.20.70">
    <property type="entry name" value="Aldolase class I"/>
    <property type="match status" value="1"/>
</dbReference>
<organism evidence="1 2">
    <name type="scientific">Gymnopus androsaceus JB14</name>
    <dbReference type="NCBI Taxonomy" id="1447944"/>
    <lineage>
        <taxon>Eukaryota</taxon>
        <taxon>Fungi</taxon>
        <taxon>Dikarya</taxon>
        <taxon>Basidiomycota</taxon>
        <taxon>Agaricomycotina</taxon>
        <taxon>Agaricomycetes</taxon>
        <taxon>Agaricomycetidae</taxon>
        <taxon>Agaricales</taxon>
        <taxon>Marasmiineae</taxon>
        <taxon>Omphalotaceae</taxon>
        <taxon>Gymnopus</taxon>
    </lineage>
</organism>
<name>A0A6A4I6V2_9AGAR</name>
<dbReference type="OrthoDB" id="276546at2759"/>
<dbReference type="EMBL" id="ML769408">
    <property type="protein sequence ID" value="KAE9405593.1"/>
    <property type="molecule type" value="Genomic_DNA"/>
</dbReference>
<evidence type="ECO:0000313" key="1">
    <source>
        <dbReference type="EMBL" id="KAE9405593.1"/>
    </source>
</evidence>
<dbReference type="SUPFAM" id="SSF51395">
    <property type="entry name" value="FMN-linked oxidoreductases"/>
    <property type="match status" value="1"/>
</dbReference>
<keyword evidence="2" id="KW-1185">Reference proteome</keyword>
<protein>
    <submittedName>
        <fullName evidence="1">Uncharacterized protein</fullName>
    </submittedName>
</protein>